<feature type="transmembrane region" description="Helical" evidence="2">
    <location>
        <begin position="28"/>
        <end position="45"/>
    </location>
</feature>
<feature type="transmembrane region" description="Helical" evidence="2">
    <location>
        <begin position="89"/>
        <end position="108"/>
    </location>
</feature>
<organism evidence="3 4">
    <name type="scientific">Halorubrum cibi</name>
    <dbReference type="NCBI Taxonomy" id="413815"/>
    <lineage>
        <taxon>Archaea</taxon>
        <taxon>Methanobacteriati</taxon>
        <taxon>Methanobacteriota</taxon>
        <taxon>Stenosarchaea group</taxon>
        <taxon>Halobacteria</taxon>
        <taxon>Halobacteriales</taxon>
        <taxon>Haloferacaceae</taxon>
        <taxon>Halorubrum</taxon>
    </lineage>
</organism>
<accession>A0A521EGR0</accession>
<feature type="transmembrane region" description="Helical" evidence="2">
    <location>
        <begin position="120"/>
        <end position="137"/>
    </location>
</feature>
<name>A0A521EGR0_9EURY</name>
<dbReference type="NCBIfam" id="NF037970">
    <property type="entry name" value="vanZ_1"/>
    <property type="match status" value="1"/>
</dbReference>
<keyword evidence="2" id="KW-1133">Transmembrane helix</keyword>
<dbReference type="EMBL" id="FXTD01000010">
    <property type="protein sequence ID" value="SMO82330.1"/>
    <property type="molecule type" value="Genomic_DNA"/>
</dbReference>
<proteinExistence type="predicted"/>
<gene>
    <name evidence="3" type="ORF">SAMN06264867_11077</name>
</gene>
<dbReference type="Proteomes" id="UP000319712">
    <property type="component" value="Unassembled WGS sequence"/>
</dbReference>
<reference evidence="3 4" key="1">
    <citation type="submission" date="2017-05" db="EMBL/GenBank/DDBJ databases">
        <authorList>
            <person name="Varghese N."/>
            <person name="Submissions S."/>
        </authorList>
    </citation>
    <scope>NUCLEOTIDE SEQUENCE [LARGE SCALE GENOMIC DNA]</scope>
    <source>
        <strain evidence="3 4">DSM 19504</strain>
    </source>
</reference>
<evidence type="ECO:0000256" key="1">
    <source>
        <dbReference type="SAM" id="MobiDB-lite"/>
    </source>
</evidence>
<sequence>MSDSNRDGASGTHRDPSRGSPRDRWRPAIAFAAVVLTASVVPVPGGGSGGSGLGLGLLGPVAAAIAPTDPFHFVGYAVLAALSARATGYGVRGLVVAAAVAVAFGFGVEVVQTAIPWRTFAWRDSLVNAVGAIVGVVERWIFGPSRRDADAWSPPS</sequence>
<keyword evidence="2" id="KW-0472">Membrane</keyword>
<feature type="transmembrane region" description="Helical" evidence="2">
    <location>
        <begin position="57"/>
        <end position="82"/>
    </location>
</feature>
<evidence type="ECO:0000313" key="4">
    <source>
        <dbReference type="Proteomes" id="UP000319712"/>
    </source>
</evidence>
<keyword evidence="2" id="KW-0812">Transmembrane</keyword>
<feature type="region of interest" description="Disordered" evidence="1">
    <location>
        <begin position="1"/>
        <end position="23"/>
    </location>
</feature>
<dbReference type="RefSeq" id="WP_142987391.1">
    <property type="nucleotide sequence ID" value="NZ_FXTD01000010.1"/>
</dbReference>
<dbReference type="OrthoDB" id="342739at2157"/>
<dbReference type="AlphaFoldDB" id="A0A521EGR0"/>
<keyword evidence="4" id="KW-1185">Reference proteome</keyword>
<protein>
    <submittedName>
        <fullName evidence="3">VanZ like family protein</fullName>
    </submittedName>
</protein>
<evidence type="ECO:0000313" key="3">
    <source>
        <dbReference type="EMBL" id="SMO82330.1"/>
    </source>
</evidence>
<evidence type="ECO:0000256" key="2">
    <source>
        <dbReference type="SAM" id="Phobius"/>
    </source>
</evidence>